<keyword evidence="2" id="KW-1185">Reference proteome</keyword>
<organism evidence="1 2">
    <name type="scientific">Ephemerocybe angulata</name>
    <dbReference type="NCBI Taxonomy" id="980116"/>
    <lineage>
        <taxon>Eukaryota</taxon>
        <taxon>Fungi</taxon>
        <taxon>Dikarya</taxon>
        <taxon>Basidiomycota</taxon>
        <taxon>Agaricomycotina</taxon>
        <taxon>Agaricomycetes</taxon>
        <taxon>Agaricomycetidae</taxon>
        <taxon>Agaricales</taxon>
        <taxon>Agaricineae</taxon>
        <taxon>Psathyrellaceae</taxon>
        <taxon>Ephemerocybe</taxon>
    </lineage>
</organism>
<dbReference type="Gene3D" id="1.20.1280.50">
    <property type="match status" value="1"/>
</dbReference>
<sequence>MSPSSSLPVHEKLPTELMLHIFAFAIALPYSYDEVTLIFHGRHSPLYLGHICRAWRSIAWTTPSLWSAIDMKIPTDNLFPNGGINANEVDLFEQWLQRAQDTPLSLRFRKLQGPVPTNQTYRLLVSKILSRSKQWVYLDYLFSRSNQSGPFAEVAMHGGLPLLQTLIVGGEVVPKAWLHSALNLSTLIIRNRNWDRRVPKVECALPNGSRLQYLKVHWIQPELFLDILRTSSSHLVSCDVTFYDQRLTPVGPPAISLPRLVKFVISQSKTARMDHLLGLIHCPALSDLTLSNLRRIQRIPSALLDIRGLFGRWGRNLSSLTLSSGKLEECEDIIPALEVLSSLRHLTLAYVYPEDKDLEDWKEWKHLSKLLQTSTTFLPTLDTLRLVYGFKECEPPAVSSYVGAIESFRTVDNFPLRDPVVPFKVILYDKSPGYYW</sequence>
<dbReference type="Proteomes" id="UP000541558">
    <property type="component" value="Unassembled WGS sequence"/>
</dbReference>
<proteinExistence type="predicted"/>
<reference evidence="1 2" key="1">
    <citation type="journal article" date="2020" name="ISME J.">
        <title>Uncovering the hidden diversity of litter-decomposition mechanisms in mushroom-forming fungi.</title>
        <authorList>
            <person name="Floudas D."/>
            <person name="Bentzer J."/>
            <person name="Ahren D."/>
            <person name="Johansson T."/>
            <person name="Persson P."/>
            <person name="Tunlid A."/>
        </authorList>
    </citation>
    <scope>NUCLEOTIDE SEQUENCE [LARGE SCALE GENOMIC DNA]</scope>
    <source>
        <strain evidence="1 2">CBS 175.51</strain>
    </source>
</reference>
<dbReference type="SUPFAM" id="SSF52047">
    <property type="entry name" value="RNI-like"/>
    <property type="match status" value="1"/>
</dbReference>
<name>A0A8H5BLQ8_9AGAR</name>
<dbReference type="InterPro" id="IPR032675">
    <property type="entry name" value="LRR_dom_sf"/>
</dbReference>
<dbReference type="AlphaFoldDB" id="A0A8H5BLQ8"/>
<accession>A0A8H5BLQ8</accession>
<dbReference type="Gene3D" id="3.80.10.10">
    <property type="entry name" value="Ribonuclease Inhibitor"/>
    <property type="match status" value="1"/>
</dbReference>
<comment type="caution">
    <text evidence="1">The sequence shown here is derived from an EMBL/GenBank/DDBJ whole genome shotgun (WGS) entry which is preliminary data.</text>
</comment>
<evidence type="ECO:0008006" key="3">
    <source>
        <dbReference type="Google" id="ProtNLM"/>
    </source>
</evidence>
<protein>
    <recommendedName>
        <fullName evidence="3">F-box domain-containing protein</fullName>
    </recommendedName>
</protein>
<evidence type="ECO:0000313" key="1">
    <source>
        <dbReference type="EMBL" id="KAF5324457.1"/>
    </source>
</evidence>
<dbReference type="OrthoDB" id="3056769at2759"/>
<dbReference type="EMBL" id="JAACJK010000164">
    <property type="protein sequence ID" value="KAF5324457.1"/>
    <property type="molecule type" value="Genomic_DNA"/>
</dbReference>
<gene>
    <name evidence="1" type="ORF">D9611_004198</name>
</gene>
<evidence type="ECO:0000313" key="2">
    <source>
        <dbReference type="Proteomes" id="UP000541558"/>
    </source>
</evidence>